<feature type="domain" description="ATP synthase F1 complex delta/epsilon subunit N-terminal" evidence="10">
    <location>
        <begin position="2"/>
        <end position="79"/>
    </location>
</feature>
<protein>
    <recommendedName>
        <fullName evidence="8">ATP synthase epsilon chain</fullName>
    </recommendedName>
    <alternativeName>
        <fullName evidence="8">ATP synthase F1 sector epsilon subunit</fullName>
    </alternativeName>
    <alternativeName>
        <fullName evidence="8">F-ATPase epsilon subunit</fullName>
    </alternativeName>
</protein>
<comment type="subunit">
    <text evidence="8 9">F-type ATPases have 2 components, CF(1) - the catalytic core - and CF(0) - the membrane proton channel. CF(1) has five subunits: alpha(3), beta(3), gamma(1), delta(1), epsilon(1). CF(0) has three main subunits: a, b and c.</text>
</comment>
<comment type="subcellular location">
    <subcellularLocation>
        <location evidence="8">Cell membrane</location>
        <topology evidence="8">Peripheral membrane protein</topology>
    </subcellularLocation>
    <subcellularLocation>
        <location evidence="1">Endomembrane system</location>
        <topology evidence="1">Peripheral membrane protein</topology>
    </subcellularLocation>
</comment>
<comment type="similarity">
    <text evidence="2 8 9">Belongs to the ATPase epsilon chain family.</text>
</comment>
<evidence type="ECO:0000259" key="10">
    <source>
        <dbReference type="Pfam" id="PF02823"/>
    </source>
</evidence>
<dbReference type="HAMAP" id="MF_00530">
    <property type="entry name" value="ATP_synth_epsil_bac"/>
    <property type="match status" value="1"/>
</dbReference>
<evidence type="ECO:0000256" key="8">
    <source>
        <dbReference type="HAMAP-Rule" id="MF_00530"/>
    </source>
</evidence>
<organism evidence="11 12">
    <name type="scientific">Candidatus Roizmanbacteria bacterium RIFCSPLOWO2_01_FULL_38_12</name>
    <dbReference type="NCBI Taxonomy" id="1802061"/>
    <lineage>
        <taxon>Bacteria</taxon>
        <taxon>Candidatus Roizmaniibacteriota</taxon>
    </lineage>
</organism>
<dbReference type="NCBIfam" id="TIGR01216">
    <property type="entry name" value="ATP_synt_epsi"/>
    <property type="match status" value="1"/>
</dbReference>
<dbReference type="Gene3D" id="2.60.15.10">
    <property type="entry name" value="F0F1 ATP synthase delta/epsilon subunit, N-terminal"/>
    <property type="match status" value="1"/>
</dbReference>
<keyword evidence="5 8" id="KW-0472">Membrane</keyword>
<dbReference type="PANTHER" id="PTHR13822:SF10">
    <property type="entry name" value="ATP SYNTHASE EPSILON CHAIN, CHLOROPLASTIC"/>
    <property type="match status" value="1"/>
</dbReference>
<accession>A0A1F7IXY0</accession>
<comment type="caution">
    <text evidence="11">The sequence shown here is derived from an EMBL/GenBank/DDBJ whole genome shotgun (WGS) entry which is preliminary data.</text>
</comment>
<dbReference type="GO" id="GO:0005886">
    <property type="term" value="C:plasma membrane"/>
    <property type="evidence" value="ECO:0007669"/>
    <property type="project" value="UniProtKB-SubCell"/>
</dbReference>
<dbReference type="InterPro" id="IPR036771">
    <property type="entry name" value="ATPsynth_dsu/esu_N"/>
</dbReference>
<dbReference type="STRING" id="1802061.A3A93_05645"/>
<evidence type="ECO:0000256" key="3">
    <source>
        <dbReference type="ARBA" id="ARBA00022448"/>
    </source>
</evidence>
<evidence type="ECO:0000256" key="6">
    <source>
        <dbReference type="ARBA" id="ARBA00023196"/>
    </source>
</evidence>
<evidence type="ECO:0000256" key="9">
    <source>
        <dbReference type="RuleBase" id="RU003656"/>
    </source>
</evidence>
<dbReference type="InterPro" id="IPR001469">
    <property type="entry name" value="ATP_synth_F1_dsu/esu"/>
</dbReference>
<dbReference type="InterPro" id="IPR020546">
    <property type="entry name" value="ATP_synth_F1_dsu/esu_N"/>
</dbReference>
<evidence type="ECO:0000256" key="1">
    <source>
        <dbReference type="ARBA" id="ARBA00004184"/>
    </source>
</evidence>
<dbReference type="SUPFAM" id="SSF51344">
    <property type="entry name" value="Epsilon subunit of F1F0-ATP synthase N-terminal domain"/>
    <property type="match status" value="1"/>
</dbReference>
<dbReference type="GO" id="GO:0046933">
    <property type="term" value="F:proton-transporting ATP synthase activity, rotational mechanism"/>
    <property type="evidence" value="ECO:0007669"/>
    <property type="project" value="UniProtKB-UniRule"/>
</dbReference>
<dbReference type="GO" id="GO:0012505">
    <property type="term" value="C:endomembrane system"/>
    <property type="evidence" value="ECO:0007669"/>
    <property type="project" value="UniProtKB-SubCell"/>
</dbReference>
<keyword evidence="7 8" id="KW-0066">ATP synthesis</keyword>
<dbReference type="GO" id="GO:0005524">
    <property type="term" value="F:ATP binding"/>
    <property type="evidence" value="ECO:0007669"/>
    <property type="project" value="UniProtKB-UniRule"/>
</dbReference>
<keyword evidence="3 8" id="KW-0813">Transport</keyword>
<proteinExistence type="inferred from homology"/>
<comment type="function">
    <text evidence="8">Produces ATP from ADP in the presence of a proton gradient across the membrane.</text>
</comment>
<evidence type="ECO:0000256" key="5">
    <source>
        <dbReference type="ARBA" id="ARBA00023136"/>
    </source>
</evidence>
<dbReference type="PANTHER" id="PTHR13822">
    <property type="entry name" value="ATP SYNTHASE DELTA/EPSILON CHAIN"/>
    <property type="match status" value="1"/>
</dbReference>
<keyword evidence="6 8" id="KW-0139">CF(1)</keyword>
<keyword evidence="8" id="KW-1003">Cell membrane</keyword>
<evidence type="ECO:0000313" key="11">
    <source>
        <dbReference type="EMBL" id="OGK48187.1"/>
    </source>
</evidence>
<evidence type="ECO:0000256" key="7">
    <source>
        <dbReference type="ARBA" id="ARBA00023310"/>
    </source>
</evidence>
<gene>
    <name evidence="8" type="primary">atpC</name>
    <name evidence="11" type="ORF">A3A93_05645</name>
</gene>
<dbReference type="Pfam" id="PF02823">
    <property type="entry name" value="ATP-synt_DE_N"/>
    <property type="match status" value="1"/>
</dbReference>
<evidence type="ECO:0000256" key="2">
    <source>
        <dbReference type="ARBA" id="ARBA00005712"/>
    </source>
</evidence>
<dbReference type="CDD" id="cd12152">
    <property type="entry name" value="F1-ATPase_delta"/>
    <property type="match status" value="1"/>
</dbReference>
<keyword evidence="8" id="KW-0375">Hydrogen ion transport</keyword>
<evidence type="ECO:0000313" key="12">
    <source>
        <dbReference type="Proteomes" id="UP000177141"/>
    </source>
</evidence>
<dbReference type="Proteomes" id="UP000177141">
    <property type="component" value="Unassembled WGS sequence"/>
</dbReference>
<dbReference type="AlphaFoldDB" id="A0A1F7IXY0"/>
<dbReference type="EMBL" id="MGAL01000019">
    <property type="protein sequence ID" value="OGK48187.1"/>
    <property type="molecule type" value="Genomic_DNA"/>
</dbReference>
<reference evidence="11 12" key="1">
    <citation type="journal article" date="2016" name="Nat. Commun.">
        <title>Thousands of microbial genomes shed light on interconnected biogeochemical processes in an aquifer system.</title>
        <authorList>
            <person name="Anantharaman K."/>
            <person name="Brown C.T."/>
            <person name="Hug L.A."/>
            <person name="Sharon I."/>
            <person name="Castelle C.J."/>
            <person name="Probst A.J."/>
            <person name="Thomas B.C."/>
            <person name="Singh A."/>
            <person name="Wilkins M.J."/>
            <person name="Karaoz U."/>
            <person name="Brodie E.L."/>
            <person name="Williams K.H."/>
            <person name="Hubbard S.S."/>
            <person name="Banfield J.F."/>
        </authorList>
    </citation>
    <scope>NUCLEOTIDE SEQUENCE [LARGE SCALE GENOMIC DNA]</scope>
</reference>
<evidence type="ECO:0000256" key="4">
    <source>
        <dbReference type="ARBA" id="ARBA00023065"/>
    </source>
</evidence>
<keyword evidence="4 8" id="KW-0406">Ion transport</keyword>
<sequence>MILKIITPTKKVVDREVISVTAPSVDGEITILPGHANLFSLLDDGIITIKDNKEEEYMAIGGGYLETDGSEIQILVSRAYNQDEIDEKLTEKALAEAKEILKEGHDRQERTEAAALVRRSLIDLKLLKKRRRTARM</sequence>
<name>A0A1F7IXY0_9BACT</name>
<dbReference type="GO" id="GO:0045259">
    <property type="term" value="C:proton-transporting ATP synthase complex"/>
    <property type="evidence" value="ECO:0007669"/>
    <property type="project" value="UniProtKB-KW"/>
</dbReference>